<dbReference type="SUPFAM" id="SSF103486">
    <property type="entry name" value="V-type ATP synthase subunit C"/>
    <property type="match status" value="1"/>
</dbReference>
<evidence type="ECO:0000313" key="4">
    <source>
        <dbReference type="Proteomes" id="UP000290273"/>
    </source>
</evidence>
<dbReference type="Pfam" id="PF01992">
    <property type="entry name" value="vATP-synt_AC39"/>
    <property type="match status" value="1"/>
</dbReference>
<evidence type="ECO:0000256" key="1">
    <source>
        <dbReference type="ARBA" id="ARBA00022448"/>
    </source>
</evidence>
<evidence type="ECO:0008006" key="5">
    <source>
        <dbReference type="Google" id="ProtNLM"/>
    </source>
</evidence>
<evidence type="ECO:0000256" key="2">
    <source>
        <dbReference type="ARBA" id="ARBA00023065"/>
    </source>
</evidence>
<dbReference type="EMBL" id="QMAU01000022">
    <property type="protein sequence ID" value="RXI57350.1"/>
    <property type="molecule type" value="Genomic_DNA"/>
</dbReference>
<sequence>MIMSDITMYAAINSKVKAMQRKFLTKEQYKKIIECENYKEVLNFLNNETEYGKLLKGYDLQKIHRGQLEYILMKNYIQNFQKVIHFFNGEYKKFFKTMFMRFQLEDVRYILRGKYTERQNNDLNSLITYDSPLNDLNFEKMLVANNINEAIHALEGTNYYKYLKSITDKSDEETLFRIEVTLDFMYYSYLQKSIDKLNKKDKNIMNEIVGTYIDLLNLQFIYRGKKYYKLSSEEILNYTLPDGLNIKIDKLKKLCYSNDISKFQKVLLDTKYGRFVKYSVNEDYLVERDILAYISGMHLKNKKEHKSDISTVVAYLELALIEIKNITSLIEIKRYSINDEDLYKYLSFSID</sequence>
<dbReference type="InterPro" id="IPR036079">
    <property type="entry name" value="ATPase_csu/dsu_sf"/>
</dbReference>
<dbReference type="InterPro" id="IPR050873">
    <property type="entry name" value="V-ATPase_V0D/AC39_subunit"/>
</dbReference>
<evidence type="ECO:0000313" key="3">
    <source>
        <dbReference type="EMBL" id="RXI57350.1"/>
    </source>
</evidence>
<protein>
    <recommendedName>
        <fullName evidence="5">V-type ATP synthase subunit C</fullName>
    </recommendedName>
</protein>
<dbReference type="Gene3D" id="1.10.132.50">
    <property type="entry name" value="ATP synthase (C/AC39) subunit, domain 3"/>
    <property type="match status" value="2"/>
</dbReference>
<dbReference type="InterPro" id="IPR044911">
    <property type="entry name" value="V-type_ATPase_csu/dsu_dom_3"/>
</dbReference>
<proteinExistence type="predicted"/>
<dbReference type="Proteomes" id="UP000290273">
    <property type="component" value="Unassembled WGS sequence"/>
</dbReference>
<keyword evidence="2" id="KW-0406">Ion transport</keyword>
<comment type="caution">
    <text evidence="3">The sequence shown here is derived from an EMBL/GenBank/DDBJ whole genome shotgun (WGS) entry which is preliminary data.</text>
</comment>
<keyword evidence="1" id="KW-0813">Transport</keyword>
<dbReference type="PANTHER" id="PTHR38682:SF1">
    <property type="entry name" value="V-TYPE ATP SYNTHASE SUBUNIT C"/>
    <property type="match status" value="1"/>
</dbReference>
<organism evidence="3 4">
    <name type="scientific">Clostridium tetani</name>
    <dbReference type="NCBI Taxonomy" id="1513"/>
    <lineage>
        <taxon>Bacteria</taxon>
        <taxon>Bacillati</taxon>
        <taxon>Bacillota</taxon>
        <taxon>Clostridia</taxon>
        <taxon>Eubacteriales</taxon>
        <taxon>Clostridiaceae</taxon>
        <taxon>Clostridium</taxon>
    </lineage>
</organism>
<name>A0ABY0EQL9_CLOTA</name>
<dbReference type="PANTHER" id="PTHR38682">
    <property type="entry name" value="V-TYPE ATP SYNTHASE SUBUNIT C"/>
    <property type="match status" value="1"/>
</dbReference>
<gene>
    <name evidence="3" type="ORF">DP131_04945</name>
</gene>
<accession>A0ABY0EQL9</accession>
<dbReference type="InterPro" id="IPR002843">
    <property type="entry name" value="ATPase_V0-cplx_csu/dsu"/>
</dbReference>
<reference evidence="3 4" key="1">
    <citation type="submission" date="2018-06" db="EMBL/GenBank/DDBJ databases">
        <title>Genome conservation of Clostridium tetani.</title>
        <authorList>
            <person name="Bruggemann H."/>
            <person name="Popoff M.R."/>
        </authorList>
    </citation>
    <scope>NUCLEOTIDE SEQUENCE [LARGE SCALE GENOMIC DNA]</scope>
    <source>
        <strain evidence="3 4">63.05</strain>
    </source>
</reference>